<evidence type="ECO:0000313" key="3">
    <source>
        <dbReference type="EMBL" id="GAA2114398.1"/>
    </source>
</evidence>
<dbReference type="SMART" id="SM00867">
    <property type="entry name" value="YceI"/>
    <property type="match status" value="1"/>
</dbReference>
<dbReference type="RefSeq" id="WP_344301777.1">
    <property type="nucleotide sequence ID" value="NZ_BAAAQQ010000002.1"/>
</dbReference>
<dbReference type="Pfam" id="PF04264">
    <property type="entry name" value="YceI"/>
    <property type="match status" value="1"/>
</dbReference>
<comment type="similarity">
    <text evidence="1">Belongs to the UPF0312 family.</text>
</comment>
<dbReference type="PANTHER" id="PTHR34406">
    <property type="entry name" value="PROTEIN YCEI"/>
    <property type="match status" value="1"/>
</dbReference>
<proteinExistence type="inferred from homology"/>
<protein>
    <submittedName>
        <fullName evidence="3">YceI family protein</fullName>
    </submittedName>
</protein>
<dbReference type="InterPro" id="IPR007372">
    <property type="entry name" value="Lipid/polyisoprenoid-bd_YceI"/>
</dbReference>
<evidence type="ECO:0000256" key="1">
    <source>
        <dbReference type="ARBA" id="ARBA00008812"/>
    </source>
</evidence>
<dbReference type="SUPFAM" id="SSF101874">
    <property type="entry name" value="YceI-like"/>
    <property type="match status" value="1"/>
</dbReference>
<evidence type="ECO:0000259" key="2">
    <source>
        <dbReference type="SMART" id="SM00867"/>
    </source>
</evidence>
<dbReference type="InterPro" id="IPR036761">
    <property type="entry name" value="TTHA0802/YceI-like_sf"/>
</dbReference>
<reference evidence="3 4" key="1">
    <citation type="journal article" date="2019" name="Int. J. Syst. Evol. Microbiol.">
        <title>The Global Catalogue of Microorganisms (GCM) 10K type strain sequencing project: providing services to taxonomists for standard genome sequencing and annotation.</title>
        <authorList>
            <consortium name="The Broad Institute Genomics Platform"/>
            <consortium name="The Broad Institute Genome Sequencing Center for Infectious Disease"/>
            <person name="Wu L."/>
            <person name="Ma J."/>
        </authorList>
    </citation>
    <scope>NUCLEOTIDE SEQUENCE [LARGE SCALE GENOMIC DNA]</scope>
    <source>
        <strain evidence="3 4">JCM 16021</strain>
    </source>
</reference>
<sequence>MTQHETVQTPPATRTVEGHLVPAPGTWQIDPGHTDLAFIGRHFMVTKVRGRFTDVQGSVTVAPDLSDSRVEVTIGMASIESGSSVRDDHLRSTDLFDVEQFPTATFISRQVDWRGTGGTVVGDLTIHGVTREVPLQVAFEGHVRDPWGGDRAVFSARTKINREDFDITWNVALEAGGLLVSKDVSIEINLETVLSTA</sequence>
<keyword evidence="4" id="KW-1185">Reference proteome</keyword>
<dbReference type="Gene3D" id="2.40.128.110">
    <property type="entry name" value="Lipid/polyisoprenoid-binding, YceI-like"/>
    <property type="match status" value="1"/>
</dbReference>
<dbReference type="Proteomes" id="UP001500575">
    <property type="component" value="Unassembled WGS sequence"/>
</dbReference>
<feature type="domain" description="Lipid/polyisoprenoid-binding YceI-like" evidence="2">
    <location>
        <begin position="26"/>
        <end position="193"/>
    </location>
</feature>
<evidence type="ECO:0000313" key="4">
    <source>
        <dbReference type="Proteomes" id="UP001500575"/>
    </source>
</evidence>
<name>A0ABN2XQI6_9ACTN</name>
<organism evidence="3 4">
    <name type="scientific">Nocardioides bigeumensis</name>
    <dbReference type="NCBI Taxonomy" id="433657"/>
    <lineage>
        <taxon>Bacteria</taxon>
        <taxon>Bacillati</taxon>
        <taxon>Actinomycetota</taxon>
        <taxon>Actinomycetes</taxon>
        <taxon>Propionibacteriales</taxon>
        <taxon>Nocardioidaceae</taxon>
        <taxon>Nocardioides</taxon>
    </lineage>
</organism>
<dbReference type="EMBL" id="BAAAQQ010000002">
    <property type="protein sequence ID" value="GAA2114398.1"/>
    <property type="molecule type" value="Genomic_DNA"/>
</dbReference>
<dbReference type="PANTHER" id="PTHR34406:SF1">
    <property type="entry name" value="PROTEIN YCEI"/>
    <property type="match status" value="1"/>
</dbReference>
<gene>
    <name evidence="3" type="ORF">GCM10009843_02810</name>
</gene>
<accession>A0ABN2XQI6</accession>
<comment type="caution">
    <text evidence="3">The sequence shown here is derived from an EMBL/GenBank/DDBJ whole genome shotgun (WGS) entry which is preliminary data.</text>
</comment>